<comment type="similarity">
    <text evidence="2 8 9">Belongs to the dihydrofolate reductase family.</text>
</comment>
<dbReference type="GO" id="GO:0046452">
    <property type="term" value="P:dihydrofolate metabolic process"/>
    <property type="evidence" value="ECO:0007669"/>
    <property type="project" value="TreeGrafter"/>
</dbReference>
<dbReference type="Pfam" id="PF00186">
    <property type="entry name" value="DHFR_1"/>
    <property type="match status" value="1"/>
</dbReference>
<dbReference type="CDD" id="cd00209">
    <property type="entry name" value="DHFR"/>
    <property type="match status" value="1"/>
</dbReference>
<evidence type="ECO:0000256" key="2">
    <source>
        <dbReference type="ARBA" id="ARBA00009539"/>
    </source>
</evidence>
<dbReference type="EC" id="1.5.1.3" evidence="3 8"/>
<dbReference type="InterPro" id="IPR012259">
    <property type="entry name" value="DHFR"/>
</dbReference>
<dbReference type="PROSITE" id="PS51330">
    <property type="entry name" value="DHFR_2"/>
    <property type="match status" value="1"/>
</dbReference>
<keyword evidence="6 8" id="KW-0560">Oxidoreductase</keyword>
<evidence type="ECO:0000256" key="1">
    <source>
        <dbReference type="ARBA" id="ARBA00004903"/>
    </source>
</evidence>
<dbReference type="InterPro" id="IPR001796">
    <property type="entry name" value="DHFR_dom"/>
</dbReference>
<dbReference type="EMBL" id="CP014544">
    <property type="protein sequence ID" value="AMO69809.1"/>
    <property type="molecule type" value="Genomic_DNA"/>
</dbReference>
<dbReference type="FunFam" id="3.40.430.10:FF:000001">
    <property type="entry name" value="Dihydrofolate reductase"/>
    <property type="match status" value="1"/>
</dbReference>
<evidence type="ECO:0000256" key="8">
    <source>
        <dbReference type="PIRNR" id="PIRNR000194"/>
    </source>
</evidence>
<sequence length="173" mass="18878">MTVTVSLIVAMANNRVIGVGNQLPWHLPADLKHFKATTLGKPIVMGRKTWESIGRPLPGRKNIVISRQPEYVAEGAYVVPSLSAGLALAREHALAEGLAEIVVIGGETIYRSALNEAQKIYLTEVDISLDGDAWFPELVDAQWRETARECYPITSAEGLGYSFVTLERVSAES</sequence>
<evidence type="ECO:0000256" key="4">
    <source>
        <dbReference type="ARBA" id="ARBA00022563"/>
    </source>
</evidence>
<comment type="catalytic activity">
    <reaction evidence="8">
        <text>(6S)-5,6,7,8-tetrahydrofolate + NADP(+) = 7,8-dihydrofolate + NADPH + H(+)</text>
        <dbReference type="Rhea" id="RHEA:15009"/>
        <dbReference type="ChEBI" id="CHEBI:15378"/>
        <dbReference type="ChEBI" id="CHEBI:57451"/>
        <dbReference type="ChEBI" id="CHEBI:57453"/>
        <dbReference type="ChEBI" id="CHEBI:57783"/>
        <dbReference type="ChEBI" id="CHEBI:58349"/>
        <dbReference type="EC" id="1.5.1.3"/>
    </reaction>
</comment>
<evidence type="ECO:0000256" key="7">
    <source>
        <dbReference type="ARBA" id="ARBA00025067"/>
    </source>
</evidence>
<evidence type="ECO:0000313" key="11">
    <source>
        <dbReference type="EMBL" id="AMO69809.1"/>
    </source>
</evidence>
<reference evidence="11 12" key="1">
    <citation type="submission" date="2015-12" db="EMBL/GenBank/DDBJ databases">
        <authorList>
            <person name="Shamseldin A."/>
            <person name="Moawad H."/>
            <person name="Abd El-Rahim W.M."/>
            <person name="Sadowsky M.J."/>
        </authorList>
    </citation>
    <scope>NUCLEOTIDE SEQUENCE [LARGE SCALE GENOMIC DNA]</scope>
    <source>
        <strain evidence="11 12">SM2</strain>
    </source>
</reference>
<dbReference type="GO" id="GO:0070401">
    <property type="term" value="F:NADP+ binding"/>
    <property type="evidence" value="ECO:0007669"/>
    <property type="project" value="UniProtKB-ARBA"/>
</dbReference>
<dbReference type="UniPathway" id="UPA00077">
    <property type="reaction ID" value="UER00158"/>
</dbReference>
<evidence type="ECO:0000256" key="6">
    <source>
        <dbReference type="ARBA" id="ARBA00023002"/>
    </source>
</evidence>
<dbReference type="GO" id="GO:0004146">
    <property type="term" value="F:dihydrofolate reductase activity"/>
    <property type="evidence" value="ECO:0007669"/>
    <property type="project" value="UniProtKB-EC"/>
</dbReference>
<dbReference type="GO" id="GO:0006730">
    <property type="term" value="P:one-carbon metabolic process"/>
    <property type="evidence" value="ECO:0007669"/>
    <property type="project" value="UniProtKB-KW"/>
</dbReference>
<dbReference type="AlphaFoldDB" id="A0A127M9A8"/>
<dbReference type="PANTHER" id="PTHR48069:SF3">
    <property type="entry name" value="DIHYDROFOLATE REDUCTASE"/>
    <property type="match status" value="1"/>
</dbReference>
<evidence type="ECO:0000313" key="12">
    <source>
        <dbReference type="Proteomes" id="UP000074119"/>
    </source>
</evidence>
<dbReference type="InterPro" id="IPR024072">
    <property type="entry name" value="DHFR-like_dom_sf"/>
</dbReference>
<name>A0A127M9A8_9GAMM</name>
<comment type="pathway">
    <text evidence="1 8">Cofactor biosynthesis; tetrahydrofolate biosynthesis; 5,6,7,8-tetrahydrofolate from 7,8-dihydrofolate: step 1/1.</text>
</comment>
<dbReference type="PIRSF" id="PIRSF000194">
    <property type="entry name" value="DHFR"/>
    <property type="match status" value="1"/>
</dbReference>
<dbReference type="PRINTS" id="PR00070">
    <property type="entry name" value="DHFR"/>
</dbReference>
<dbReference type="GO" id="GO:0005829">
    <property type="term" value="C:cytosol"/>
    <property type="evidence" value="ECO:0007669"/>
    <property type="project" value="TreeGrafter"/>
</dbReference>
<dbReference type="PANTHER" id="PTHR48069">
    <property type="entry name" value="DIHYDROFOLATE REDUCTASE"/>
    <property type="match status" value="1"/>
</dbReference>
<dbReference type="PROSITE" id="PS00075">
    <property type="entry name" value="DHFR_1"/>
    <property type="match status" value="1"/>
</dbReference>
<dbReference type="KEGG" id="zal:AZF00_16530"/>
<keyword evidence="5 8" id="KW-0521">NADP</keyword>
<keyword evidence="4 8" id="KW-0554">One-carbon metabolism</keyword>
<proteinExistence type="inferred from homology"/>
<comment type="function">
    <text evidence="7 8">Key enzyme in folate metabolism. Catalyzes an essential reaction for de novo glycine and purine synthesis, and for DNA precursor synthesis.</text>
</comment>
<dbReference type="Gene3D" id="3.40.430.10">
    <property type="entry name" value="Dihydrofolate Reductase, subunit A"/>
    <property type="match status" value="1"/>
</dbReference>
<dbReference type="GO" id="GO:0046655">
    <property type="term" value="P:folic acid metabolic process"/>
    <property type="evidence" value="ECO:0007669"/>
    <property type="project" value="TreeGrafter"/>
</dbReference>
<evidence type="ECO:0000256" key="3">
    <source>
        <dbReference type="ARBA" id="ARBA00012856"/>
    </source>
</evidence>
<dbReference type="SUPFAM" id="SSF53597">
    <property type="entry name" value="Dihydrofolate reductase-like"/>
    <property type="match status" value="1"/>
</dbReference>
<evidence type="ECO:0000256" key="9">
    <source>
        <dbReference type="RuleBase" id="RU004474"/>
    </source>
</evidence>
<dbReference type="RefSeq" id="WP_062384279.1">
    <property type="nucleotide sequence ID" value="NZ_CP014544.1"/>
</dbReference>
<feature type="domain" description="DHFR" evidence="10">
    <location>
        <begin position="4"/>
        <end position="168"/>
    </location>
</feature>
<accession>A0A127M9A8</accession>
<gene>
    <name evidence="11" type="ORF">AZF00_16530</name>
</gene>
<evidence type="ECO:0000259" key="10">
    <source>
        <dbReference type="PROSITE" id="PS51330"/>
    </source>
</evidence>
<dbReference type="STRING" id="1470434.AZF00_16530"/>
<dbReference type="Proteomes" id="UP000074119">
    <property type="component" value="Chromosome"/>
</dbReference>
<protein>
    <recommendedName>
        <fullName evidence="3 8">Dihydrofolate reductase</fullName>
        <ecNumber evidence="3 8">1.5.1.3</ecNumber>
    </recommendedName>
</protein>
<dbReference type="GO" id="GO:0046654">
    <property type="term" value="P:tetrahydrofolate biosynthetic process"/>
    <property type="evidence" value="ECO:0007669"/>
    <property type="project" value="UniProtKB-UniPathway"/>
</dbReference>
<dbReference type="InterPro" id="IPR017925">
    <property type="entry name" value="DHFR_CS"/>
</dbReference>
<evidence type="ECO:0000256" key="5">
    <source>
        <dbReference type="ARBA" id="ARBA00022857"/>
    </source>
</evidence>
<organism evidence="11 12">
    <name type="scientific">Zhongshania aliphaticivorans</name>
    <dbReference type="NCBI Taxonomy" id="1470434"/>
    <lineage>
        <taxon>Bacteria</taxon>
        <taxon>Pseudomonadati</taxon>
        <taxon>Pseudomonadota</taxon>
        <taxon>Gammaproteobacteria</taxon>
        <taxon>Cellvibrionales</taxon>
        <taxon>Spongiibacteraceae</taxon>
        <taxon>Zhongshania</taxon>
    </lineage>
</organism>